<dbReference type="SUPFAM" id="SSF51735">
    <property type="entry name" value="NAD(P)-binding Rossmann-fold domains"/>
    <property type="match status" value="1"/>
</dbReference>
<evidence type="ECO:0000313" key="3">
    <source>
        <dbReference type="Proteomes" id="UP000285232"/>
    </source>
</evidence>
<dbReference type="Pfam" id="PF13460">
    <property type="entry name" value="NAD_binding_10"/>
    <property type="match status" value="1"/>
</dbReference>
<gene>
    <name evidence="2" type="ORF">D6201_04305</name>
</gene>
<dbReference type="RefSeq" id="WP_120047698.1">
    <property type="nucleotide sequence ID" value="NZ_RAHX01000001.1"/>
</dbReference>
<proteinExistence type="predicted"/>
<sequence length="230" mass="26035">MARYLLFGPTGGVGQHILRQALDAGVDMRAAERSWDEDPAPDMQYERREADVLESDLDPLMDGCDAVISAIGVPRDPATLINPPPIYTEGAVRMVQAMRRSNVKRLVVISAAFADHDTDIPMWFQAAVTPLRRIFRQMAEMERVLRVADDISWTAVRPGWLLDRELTRDYNVEEGGLPEGTLRTRRADLAHFMLDCVENDAWVRECPFIARREKDELEGPGALIEEFRPS</sequence>
<dbReference type="Gene3D" id="3.40.50.720">
    <property type="entry name" value="NAD(P)-binding Rossmann-like Domain"/>
    <property type="match status" value="1"/>
</dbReference>
<dbReference type="InterPro" id="IPR036291">
    <property type="entry name" value="NAD(P)-bd_dom_sf"/>
</dbReference>
<dbReference type="CDD" id="cd05244">
    <property type="entry name" value="BVR-B_like_SDR_a"/>
    <property type="match status" value="1"/>
</dbReference>
<evidence type="ECO:0000313" key="2">
    <source>
        <dbReference type="EMBL" id="RJY08685.1"/>
    </source>
</evidence>
<dbReference type="InterPro" id="IPR016040">
    <property type="entry name" value="NAD(P)-bd_dom"/>
</dbReference>
<feature type="domain" description="NAD(P)-binding" evidence="1">
    <location>
        <begin position="8"/>
        <end position="199"/>
    </location>
</feature>
<dbReference type="PANTHER" id="PTHR43355">
    <property type="entry name" value="FLAVIN REDUCTASE (NADPH)"/>
    <property type="match status" value="1"/>
</dbReference>
<dbReference type="Proteomes" id="UP000285232">
    <property type="component" value="Unassembled WGS sequence"/>
</dbReference>
<name>A0A419RSD3_9SPHN</name>
<dbReference type="OrthoDB" id="7419852at2"/>
<dbReference type="GO" id="GO:0004074">
    <property type="term" value="F:biliverdin reductase [NAD(P)H] activity"/>
    <property type="evidence" value="ECO:0007669"/>
    <property type="project" value="TreeGrafter"/>
</dbReference>
<organism evidence="2 3">
    <name type="scientific">Aurantiacibacter aquimixticola</name>
    <dbReference type="NCBI Taxonomy" id="1958945"/>
    <lineage>
        <taxon>Bacteria</taxon>
        <taxon>Pseudomonadati</taxon>
        <taxon>Pseudomonadota</taxon>
        <taxon>Alphaproteobacteria</taxon>
        <taxon>Sphingomonadales</taxon>
        <taxon>Erythrobacteraceae</taxon>
        <taxon>Aurantiacibacter</taxon>
    </lineage>
</organism>
<evidence type="ECO:0000259" key="1">
    <source>
        <dbReference type="Pfam" id="PF13460"/>
    </source>
</evidence>
<comment type="caution">
    <text evidence="2">The sequence shown here is derived from an EMBL/GenBank/DDBJ whole genome shotgun (WGS) entry which is preliminary data.</text>
</comment>
<dbReference type="AlphaFoldDB" id="A0A419RSD3"/>
<reference evidence="2 3" key="1">
    <citation type="journal article" date="2017" name="Int. J. Syst. Evol. Microbiol.">
        <title>Erythrobacter aquimixticola sp. nov., isolated from the junction between the ocean and a freshwater spring.</title>
        <authorList>
            <person name="Park S."/>
            <person name="Jung Y.T."/>
            <person name="Choi S.J."/>
            <person name="Yoon J.H."/>
        </authorList>
    </citation>
    <scope>NUCLEOTIDE SEQUENCE [LARGE SCALE GENOMIC DNA]</scope>
    <source>
        <strain evidence="2 3">JSSK-14</strain>
    </source>
</reference>
<dbReference type="GO" id="GO:0042602">
    <property type="term" value="F:riboflavin reductase (NADPH) activity"/>
    <property type="evidence" value="ECO:0007669"/>
    <property type="project" value="TreeGrafter"/>
</dbReference>
<dbReference type="PANTHER" id="PTHR43355:SF2">
    <property type="entry name" value="FLAVIN REDUCTASE (NADPH)"/>
    <property type="match status" value="1"/>
</dbReference>
<accession>A0A419RSD3</accession>
<dbReference type="EMBL" id="RAHX01000001">
    <property type="protein sequence ID" value="RJY08685.1"/>
    <property type="molecule type" value="Genomic_DNA"/>
</dbReference>
<protein>
    <submittedName>
        <fullName evidence="2">SDR family oxidoreductase</fullName>
    </submittedName>
</protein>
<dbReference type="InterPro" id="IPR051606">
    <property type="entry name" value="Polyketide_Oxido-like"/>
</dbReference>
<keyword evidence="3" id="KW-1185">Reference proteome</keyword>